<keyword evidence="3" id="KW-1185">Reference proteome</keyword>
<evidence type="ECO:0000259" key="1">
    <source>
        <dbReference type="Pfam" id="PF18962"/>
    </source>
</evidence>
<evidence type="ECO:0000313" key="3">
    <source>
        <dbReference type="Proteomes" id="UP000541352"/>
    </source>
</evidence>
<gene>
    <name evidence="2" type="ORF">FHS57_005015</name>
</gene>
<dbReference type="RefSeq" id="WP_183978344.1">
    <property type="nucleotide sequence ID" value="NZ_JACIBY010000013.1"/>
</dbReference>
<reference evidence="2 3" key="1">
    <citation type="submission" date="2020-08" db="EMBL/GenBank/DDBJ databases">
        <title>Genomic Encyclopedia of Type Strains, Phase IV (KMG-IV): sequencing the most valuable type-strain genomes for metagenomic binning, comparative biology and taxonomic classification.</title>
        <authorList>
            <person name="Goeker M."/>
        </authorList>
    </citation>
    <scope>NUCLEOTIDE SEQUENCE [LARGE SCALE GENOMIC DNA]</scope>
    <source>
        <strain evidence="2 3">DSM 17976</strain>
    </source>
</reference>
<dbReference type="AlphaFoldDB" id="A0A7W5ZSP4"/>
<dbReference type="InterPro" id="IPR026444">
    <property type="entry name" value="Secre_tail"/>
</dbReference>
<dbReference type="Gene3D" id="2.60.120.260">
    <property type="entry name" value="Galactose-binding domain-like"/>
    <property type="match status" value="1"/>
</dbReference>
<evidence type="ECO:0000313" key="2">
    <source>
        <dbReference type="EMBL" id="MBB3840994.1"/>
    </source>
</evidence>
<feature type="domain" description="Secretion system C-terminal sorting" evidence="1">
    <location>
        <begin position="539"/>
        <end position="606"/>
    </location>
</feature>
<dbReference type="EMBL" id="JACIBY010000013">
    <property type="protein sequence ID" value="MBB3840994.1"/>
    <property type="molecule type" value="Genomic_DNA"/>
</dbReference>
<protein>
    <recommendedName>
        <fullName evidence="1">Secretion system C-terminal sorting domain-containing protein</fullName>
    </recommendedName>
</protein>
<organism evidence="2 3">
    <name type="scientific">Runella defluvii</name>
    <dbReference type="NCBI Taxonomy" id="370973"/>
    <lineage>
        <taxon>Bacteria</taxon>
        <taxon>Pseudomonadati</taxon>
        <taxon>Bacteroidota</taxon>
        <taxon>Cytophagia</taxon>
        <taxon>Cytophagales</taxon>
        <taxon>Spirosomataceae</taxon>
        <taxon>Runella</taxon>
    </lineage>
</organism>
<name>A0A7W5ZSP4_9BACT</name>
<proteinExistence type="predicted"/>
<comment type="caution">
    <text evidence="2">The sequence shown here is derived from an EMBL/GenBank/DDBJ whole genome shotgun (WGS) entry which is preliminary data.</text>
</comment>
<sequence length="609" mass="68782">MSLSLLFFFGILQSVAAQWVVVPVGPSVSKSPQKAARTQALTLPFFDDFSLSTNGRPDPNLWQNGGTYVNNTLTIGQPTLNVVTFDGADATGRPYNFASPYAQGNGDTLTSQPIDLSSVKDTSAYLSFYAQMRGLGELPDTTDFLRLYFLNQQGEWKNVWQKEGLKPDNNFNYTKLALQPEYLHPSFQFRFISYGRLSGQFDMWHLDYVYLNSRRRLPDQFTRDVAYRLPVNSFLKRYTAMPIKQYLARPVAETTDSLKSELNNLFNSFNPITVSYTVRDIANNRLHIDFTQLPDNISSSSQKPVIFKPAPISFSDTLKRVVLKTQFKVLTTDNQNSSIPGIDLRRNDSISGITELSDYYAYDDGSAESAVYFNRSLGRTAVRFTVNTPDNLSGVRMNIVPVVKDVSGQSITIQVWSSERGRPKSILYQKAYKVSYPAQFNQFIEFPFDYGVAVRDTFYVGWLQIGQDGIPVGLDRNNAHEDQIFINSGQEWVPYTSFKNDASLAYFQGSLMLRPVLGTVKPSDPLTSVEPTEEAEWEVYPNPTRGSVSWNSGDVKYIEVYQLNGTRLRSQPVQPAERSIDLTPLGDGIYFLRLSNEKKTVVKKILLSK</sequence>
<dbReference type="NCBIfam" id="TIGR04183">
    <property type="entry name" value="Por_Secre_tail"/>
    <property type="match status" value="1"/>
</dbReference>
<dbReference type="Proteomes" id="UP000541352">
    <property type="component" value="Unassembled WGS sequence"/>
</dbReference>
<accession>A0A7W5ZSP4</accession>
<dbReference type="Pfam" id="PF18962">
    <property type="entry name" value="Por_Secre_tail"/>
    <property type="match status" value="1"/>
</dbReference>